<organism evidence="3">
    <name type="scientific">Davidia involucrata</name>
    <name type="common">Dove tree</name>
    <dbReference type="NCBI Taxonomy" id="16924"/>
    <lineage>
        <taxon>Eukaryota</taxon>
        <taxon>Viridiplantae</taxon>
        <taxon>Streptophyta</taxon>
        <taxon>Embryophyta</taxon>
        <taxon>Tracheophyta</taxon>
        <taxon>Spermatophyta</taxon>
        <taxon>Magnoliopsida</taxon>
        <taxon>eudicotyledons</taxon>
        <taxon>Gunneridae</taxon>
        <taxon>Pentapetalae</taxon>
        <taxon>asterids</taxon>
        <taxon>Cornales</taxon>
        <taxon>Nyssaceae</taxon>
        <taxon>Davidia</taxon>
    </lineage>
</organism>
<proteinExistence type="predicted"/>
<accession>A0A5B7C8F8</accession>
<dbReference type="InterPro" id="IPR050905">
    <property type="entry name" value="Plant_NBS-LRR"/>
</dbReference>
<dbReference type="InterPro" id="IPR032675">
    <property type="entry name" value="LRR_dom_sf"/>
</dbReference>
<dbReference type="AlphaFoldDB" id="A0A5B7C8F8"/>
<dbReference type="Gene3D" id="3.80.10.10">
    <property type="entry name" value="Ribonuclease Inhibitor"/>
    <property type="match status" value="1"/>
</dbReference>
<dbReference type="SUPFAM" id="SSF52047">
    <property type="entry name" value="RNI-like"/>
    <property type="match status" value="1"/>
</dbReference>
<evidence type="ECO:0000313" key="3">
    <source>
        <dbReference type="EMBL" id="MPA77429.1"/>
    </source>
</evidence>
<keyword evidence="1" id="KW-0611">Plant defense</keyword>
<dbReference type="PANTHER" id="PTHR33463">
    <property type="entry name" value="NB-ARC DOMAIN-CONTAINING PROTEIN-RELATED"/>
    <property type="match status" value="1"/>
</dbReference>
<sequence>MQNLYWCDGIECIWPFSISNEIQVEEEDTGEKQESSRCIPLLQSLEILRLHSLENLNAIIKRERRVTAPAGTFSNLKEFAISMCHKIKKLFPPGLLQHLQNLESIQVRWCKEMEEIIAAEDDEEGLGASSSSNNNNSSTIFTLPKLKIFKLSGLPKLKSICKGVMACDSIEVIALLDCPELKRVPFSLPLFFNGQPSPTPHALKEIWIDKDEKGWWESVEWDHPNAKNVLQPFMTYN</sequence>
<gene>
    <name evidence="3" type="ORF">Din_046870</name>
</gene>
<dbReference type="InterPro" id="IPR057135">
    <property type="entry name" value="At4g27190-like_LRR"/>
</dbReference>
<name>A0A5B7C8F8_DAVIN</name>
<feature type="domain" description="Disease resistance protein At4g27190-like leucine-rich repeats" evidence="2">
    <location>
        <begin position="68"/>
        <end position="184"/>
    </location>
</feature>
<dbReference type="Pfam" id="PF23247">
    <property type="entry name" value="LRR_RPS2"/>
    <property type="match status" value="1"/>
</dbReference>
<evidence type="ECO:0000259" key="2">
    <source>
        <dbReference type="Pfam" id="PF23247"/>
    </source>
</evidence>
<dbReference type="EMBL" id="GHES01046870">
    <property type="protein sequence ID" value="MPA77429.1"/>
    <property type="molecule type" value="Transcribed_RNA"/>
</dbReference>
<evidence type="ECO:0000256" key="1">
    <source>
        <dbReference type="ARBA" id="ARBA00022821"/>
    </source>
</evidence>
<reference evidence="3" key="1">
    <citation type="submission" date="2019-08" db="EMBL/GenBank/DDBJ databases">
        <title>Reference gene set and small RNA set construction with multiple tissues from Davidia involucrata Baill.</title>
        <authorList>
            <person name="Yang H."/>
            <person name="Zhou C."/>
            <person name="Li G."/>
            <person name="Wang J."/>
            <person name="Gao P."/>
            <person name="Wang M."/>
            <person name="Wang R."/>
            <person name="Zhao Y."/>
        </authorList>
    </citation>
    <scope>NUCLEOTIDE SEQUENCE</scope>
    <source>
        <tissue evidence="3">Mixed with DoveR01_LX</tissue>
    </source>
</reference>
<dbReference type="PANTHER" id="PTHR33463:SF187">
    <property type="entry name" value="AND NB-ARC DOMAIN DISEASE RESISTANCE PROTEIN, PUTATIVE-RELATED"/>
    <property type="match status" value="1"/>
</dbReference>
<protein>
    <recommendedName>
        <fullName evidence="2">Disease resistance protein At4g27190-like leucine-rich repeats domain-containing protein</fullName>
    </recommendedName>
</protein>